<dbReference type="GO" id="GO:0008170">
    <property type="term" value="F:N-methyltransferase activity"/>
    <property type="evidence" value="ECO:0007669"/>
    <property type="project" value="InterPro"/>
</dbReference>
<reference evidence="7 8" key="1">
    <citation type="journal article" date="2016" name="Nat. Commun.">
        <title>Thousands of microbial genomes shed light on interconnected biogeochemical processes in an aquifer system.</title>
        <authorList>
            <person name="Anantharaman K."/>
            <person name="Brown C.T."/>
            <person name="Hug L.A."/>
            <person name="Sharon I."/>
            <person name="Castelle C.J."/>
            <person name="Probst A.J."/>
            <person name="Thomas B.C."/>
            <person name="Singh A."/>
            <person name="Wilkins M.J."/>
            <person name="Karaoz U."/>
            <person name="Brodie E.L."/>
            <person name="Williams K.H."/>
            <person name="Hubbard S.S."/>
            <person name="Banfield J.F."/>
        </authorList>
    </citation>
    <scope>NUCLEOTIDE SEQUENCE [LARGE SCALE GENOMIC DNA]</scope>
</reference>
<name>A0A1F6FU40_9BACT</name>
<dbReference type="GO" id="GO:0003677">
    <property type="term" value="F:DNA binding"/>
    <property type="evidence" value="ECO:0007669"/>
    <property type="project" value="InterPro"/>
</dbReference>
<dbReference type="AlphaFoldDB" id="A0A1F6FU40"/>
<evidence type="ECO:0000256" key="4">
    <source>
        <dbReference type="ARBA" id="ARBA00022691"/>
    </source>
</evidence>
<evidence type="ECO:0000313" key="8">
    <source>
        <dbReference type="Proteomes" id="UP000179230"/>
    </source>
</evidence>
<dbReference type="SUPFAM" id="SSF53335">
    <property type="entry name" value="S-adenosyl-L-methionine-dependent methyltransferases"/>
    <property type="match status" value="1"/>
</dbReference>
<dbReference type="Pfam" id="PF01555">
    <property type="entry name" value="N6_N4_Mtase"/>
    <property type="match status" value="1"/>
</dbReference>
<gene>
    <name evidence="7" type="ORF">A2592_01345</name>
</gene>
<accession>A0A1F6FU40</accession>
<feature type="domain" description="DNA methylase N-4/N-6" evidence="5">
    <location>
        <begin position="208"/>
        <end position="535"/>
    </location>
</feature>
<evidence type="ECO:0000256" key="1">
    <source>
        <dbReference type="ARBA" id="ARBA00006594"/>
    </source>
</evidence>
<organism evidence="7 8">
    <name type="scientific">Candidatus Kaiserbacteria bacterium RIFOXYD1_FULL_42_15</name>
    <dbReference type="NCBI Taxonomy" id="1798532"/>
    <lineage>
        <taxon>Bacteria</taxon>
        <taxon>Candidatus Kaiseribacteriota</taxon>
    </lineage>
</organism>
<evidence type="ECO:0008006" key="9">
    <source>
        <dbReference type="Google" id="ProtNLM"/>
    </source>
</evidence>
<evidence type="ECO:0000259" key="5">
    <source>
        <dbReference type="Pfam" id="PF01555"/>
    </source>
</evidence>
<evidence type="ECO:0000313" key="7">
    <source>
        <dbReference type="EMBL" id="OGG89372.1"/>
    </source>
</evidence>
<dbReference type="InterPro" id="IPR001091">
    <property type="entry name" value="RM_Methyltransferase"/>
</dbReference>
<proteinExistence type="inferred from homology"/>
<dbReference type="GO" id="GO:0032259">
    <property type="term" value="P:methylation"/>
    <property type="evidence" value="ECO:0007669"/>
    <property type="project" value="UniProtKB-KW"/>
</dbReference>
<sequence>MATKKLQKNDIFEELTNLLKKDERLVSQDGVLLKNQTQELARKNDAALLKLLLSDKATKQHFFFEVEKTLIFDKEKFIRFVSNKQFLPDSYTAFKNKIGLTVGDEYVSESKEVVLAWPYKDCILEGGMTKEDQKRDEIFYNETLAPDDINRLLDAKVFTNLKRIDKKGEHKLSGFNRDEKGTIKDNLIIKGNNLLALASLKKEFAGKVKLIYIDPPYGKDADTFYNDSFKTSTWLTFMKNRLDLAKNFLLPEGSIFVQISDKNEGNLRLLLDAVFGPENFINKITVRTKSPSGFQTVNPGVFEVAEYILIYGKEKGSWTYNSQYIKTDYDDNYSSYIINKQDDPTKWKIIDLSEHVSNKNGFSSVKEAKIKLGKYELNAKVADFALINAESVFRLTAIGDAGKDTVGIAMESKNNKNQVYVVKRDQKIGDRYLLNGQEIAFYSKKVRNLDGELTSSIQLTNIWSDISWEGIASEGGVVLKGGKKPERLIRRIIDLGSNKNDIVLDFFAGAGTTLAVAHKIDRQYIGIEQMNYIHDLPESRLKNVIQGDQTGISKIVNWQGGGDFVYMELAKWNEEWIEKITKAKTSKELAKLWDEMKETAFLSYKVDPKTIDANVKDFVDLSIADQKKFLIECLDKNQLYVNLSEIEDKEYGVSKEDVRLNKEFYGQ</sequence>
<keyword evidence="3" id="KW-0808">Transferase</keyword>
<dbReference type="EMBL" id="MFMT01000001">
    <property type="protein sequence ID" value="OGG89372.1"/>
    <property type="molecule type" value="Genomic_DNA"/>
</dbReference>
<keyword evidence="2" id="KW-0489">Methyltransferase</keyword>
<dbReference type="Pfam" id="PF12564">
    <property type="entry name" value="TypeIII_RM_meth"/>
    <property type="match status" value="1"/>
</dbReference>
<evidence type="ECO:0000256" key="2">
    <source>
        <dbReference type="ARBA" id="ARBA00022603"/>
    </source>
</evidence>
<evidence type="ECO:0000256" key="3">
    <source>
        <dbReference type="ARBA" id="ARBA00022679"/>
    </source>
</evidence>
<dbReference type="InterPro" id="IPR002295">
    <property type="entry name" value="N4/N6-MTase_EcoPI_Mod-like"/>
</dbReference>
<dbReference type="PIRSF" id="PIRSF015855">
    <property type="entry name" value="TypeIII_Mtase_mKpnI"/>
    <property type="match status" value="1"/>
</dbReference>
<dbReference type="PRINTS" id="PR00508">
    <property type="entry name" value="S21N4MTFRASE"/>
</dbReference>
<dbReference type="InterPro" id="IPR002941">
    <property type="entry name" value="DNA_methylase_N4/N6"/>
</dbReference>
<dbReference type="PROSITE" id="PS00092">
    <property type="entry name" value="N6_MTASE"/>
    <property type="match status" value="1"/>
</dbReference>
<evidence type="ECO:0000259" key="6">
    <source>
        <dbReference type="Pfam" id="PF12564"/>
    </source>
</evidence>
<protein>
    <recommendedName>
        <fullName evidence="9">DNA methylase N-4/N-6 domain-containing protein</fullName>
    </recommendedName>
</protein>
<feature type="domain" description="Type III restriction/modification enzyme methylation subunit" evidence="6">
    <location>
        <begin position="45"/>
        <end position="100"/>
    </location>
</feature>
<dbReference type="InterPro" id="IPR002052">
    <property type="entry name" value="DNA_methylase_N6_adenine_CS"/>
</dbReference>
<comment type="similarity">
    <text evidence="1">Belongs to the N(4)/N(6)-methyltransferase family.</text>
</comment>
<dbReference type="InterPro" id="IPR022221">
    <property type="entry name" value="TypeIII_RM_meth"/>
</dbReference>
<dbReference type="Proteomes" id="UP000179230">
    <property type="component" value="Unassembled WGS sequence"/>
</dbReference>
<keyword evidence="4" id="KW-0949">S-adenosyl-L-methionine</keyword>
<dbReference type="InterPro" id="IPR029063">
    <property type="entry name" value="SAM-dependent_MTases_sf"/>
</dbReference>
<dbReference type="Gene3D" id="3.40.50.150">
    <property type="entry name" value="Vaccinia Virus protein VP39"/>
    <property type="match status" value="1"/>
</dbReference>
<comment type="caution">
    <text evidence="7">The sequence shown here is derived from an EMBL/GenBank/DDBJ whole genome shotgun (WGS) entry which is preliminary data.</text>
</comment>